<dbReference type="Gene3D" id="1.10.630.10">
    <property type="entry name" value="Cytochrome P450"/>
    <property type="match status" value="1"/>
</dbReference>
<gene>
    <name evidence="6" type="ORF">TRV_00378</name>
</gene>
<sequence length="467" mass="51784">MDVECPPRLSIGDEANTSCCLSHPFTVLVTDQDVHLQVCYYEHWLQGLSSTHHDRTQIPGHRYCQTKPSSISTVSASESSNVLSFCSLAVPKFPFSRPRGAEPPAEYARLRATDPVSKVELWDGSQAWLVVKHKDICSVLTDQRLSKQRNRPGFPELDAGGKEAAKRKPTFVDMDPPEHMQQRSMVEPLFTREHIDGMRPHIQQTVDTLIDEMIKGGGKPAVDIVEKLALPTASLLSVAMAAQLRLAASAANQELLEYIGGLVDQRIVEPRNDLISKLVVEQLKPGHLQRDDVIQMAFLMLVAGNATMVNMINLGIVTLFENPSQLADLKKDLSLVPQFVEELCRFHTASAMATRRVAKVDIELGGKTIKAGEGIIAATQSGNRDADVFPDPDTFNMHRKRGAESAFGFGYGEHRCVAEWLARAELEIVFTTLFRRLPDLKLAVPLDEVKYSDPSKDVGITELPITW</sequence>
<evidence type="ECO:0000313" key="7">
    <source>
        <dbReference type="Proteomes" id="UP000008383"/>
    </source>
</evidence>
<evidence type="ECO:0000256" key="5">
    <source>
        <dbReference type="RuleBase" id="RU000461"/>
    </source>
</evidence>
<dbReference type="GeneID" id="9581664"/>
<dbReference type="EMBL" id="ACYE01000020">
    <property type="protein sequence ID" value="EFE44827.1"/>
    <property type="molecule type" value="Genomic_DNA"/>
</dbReference>
<evidence type="ECO:0000256" key="3">
    <source>
        <dbReference type="ARBA" id="ARBA00023002"/>
    </source>
</evidence>
<organism evidence="6 7">
    <name type="scientific">Trichophyton verrucosum (strain HKI 0517)</name>
    <dbReference type="NCBI Taxonomy" id="663202"/>
    <lineage>
        <taxon>Eukaryota</taxon>
        <taxon>Fungi</taxon>
        <taxon>Dikarya</taxon>
        <taxon>Ascomycota</taxon>
        <taxon>Pezizomycotina</taxon>
        <taxon>Eurotiomycetes</taxon>
        <taxon>Eurotiomycetidae</taxon>
        <taxon>Onygenales</taxon>
        <taxon>Arthrodermataceae</taxon>
        <taxon>Trichophyton</taxon>
    </lineage>
</organism>
<dbReference type="InterPro" id="IPR002397">
    <property type="entry name" value="Cyt_P450_B"/>
</dbReference>
<keyword evidence="2 5" id="KW-0479">Metal-binding</keyword>
<dbReference type="PRINTS" id="PR00359">
    <property type="entry name" value="BP450"/>
</dbReference>
<evidence type="ECO:0000313" key="6">
    <source>
        <dbReference type="EMBL" id="EFE44827.1"/>
    </source>
</evidence>
<protein>
    <recommendedName>
        <fullName evidence="8">Cytochrome P450 55A3</fullName>
    </recommendedName>
</protein>
<dbReference type="InterPro" id="IPR001128">
    <property type="entry name" value="Cyt_P450"/>
</dbReference>
<keyword evidence="7" id="KW-1185">Reference proteome</keyword>
<reference evidence="7" key="1">
    <citation type="journal article" date="2011" name="Genome Biol.">
        <title>Comparative and functional genomics provide insights into the pathogenicity of dermatophytic fungi.</title>
        <authorList>
            <person name="Burmester A."/>
            <person name="Shelest E."/>
            <person name="Gloeckner G."/>
            <person name="Heddergott C."/>
            <person name="Schindler S."/>
            <person name="Staib P."/>
            <person name="Heidel A."/>
            <person name="Felder M."/>
            <person name="Petzold A."/>
            <person name="Szafranski K."/>
            <person name="Feuermann M."/>
            <person name="Pedruzzi I."/>
            <person name="Priebe S."/>
            <person name="Groth M."/>
            <person name="Winkler R."/>
            <person name="Li W."/>
            <person name="Kniemeyer O."/>
            <person name="Schroeckh V."/>
            <person name="Hertweck C."/>
            <person name="Hube B."/>
            <person name="White T.C."/>
            <person name="Platzer M."/>
            <person name="Guthke R."/>
            <person name="Heitman J."/>
            <person name="Woestemeyer J."/>
            <person name="Zipfel P.F."/>
            <person name="Monod M."/>
            <person name="Brakhage A.A."/>
        </authorList>
    </citation>
    <scope>NUCLEOTIDE SEQUENCE [LARGE SCALE GENOMIC DNA]</scope>
    <source>
        <strain evidence="7">HKI 0517</strain>
    </source>
</reference>
<comment type="similarity">
    <text evidence="1 5">Belongs to the cytochrome P450 family.</text>
</comment>
<dbReference type="PANTHER" id="PTHR46696:SF6">
    <property type="entry name" value="P450, PUTATIVE (EUROFUNG)-RELATED"/>
    <property type="match status" value="1"/>
</dbReference>
<keyword evidence="5" id="KW-0503">Monooxygenase</keyword>
<dbReference type="PROSITE" id="PS00086">
    <property type="entry name" value="CYTOCHROME_P450"/>
    <property type="match status" value="1"/>
</dbReference>
<evidence type="ECO:0008006" key="8">
    <source>
        <dbReference type="Google" id="ProtNLM"/>
    </source>
</evidence>
<accession>D4CZY4</accession>
<dbReference type="GO" id="GO:0016705">
    <property type="term" value="F:oxidoreductase activity, acting on paired donors, with incorporation or reduction of molecular oxygen"/>
    <property type="evidence" value="ECO:0007669"/>
    <property type="project" value="InterPro"/>
</dbReference>
<evidence type="ECO:0000256" key="2">
    <source>
        <dbReference type="ARBA" id="ARBA00022723"/>
    </source>
</evidence>
<proteinExistence type="inferred from homology"/>
<dbReference type="HOGENOM" id="CLU_033716_1_1_1"/>
<keyword evidence="3 5" id="KW-0560">Oxidoreductase</keyword>
<dbReference type="KEGG" id="tve:TRV_00378"/>
<dbReference type="GO" id="GO:0020037">
    <property type="term" value="F:heme binding"/>
    <property type="evidence" value="ECO:0007669"/>
    <property type="project" value="InterPro"/>
</dbReference>
<dbReference type="GO" id="GO:0004497">
    <property type="term" value="F:monooxygenase activity"/>
    <property type="evidence" value="ECO:0007669"/>
    <property type="project" value="UniProtKB-KW"/>
</dbReference>
<dbReference type="RefSeq" id="XP_003025438.1">
    <property type="nucleotide sequence ID" value="XM_003025392.1"/>
</dbReference>
<dbReference type="OrthoDB" id="3945418at2759"/>
<keyword evidence="4 5" id="KW-0408">Iron</keyword>
<dbReference type="SUPFAM" id="SSF48264">
    <property type="entry name" value="Cytochrome P450"/>
    <property type="match status" value="1"/>
</dbReference>
<dbReference type="Pfam" id="PF00067">
    <property type="entry name" value="p450"/>
    <property type="match status" value="1"/>
</dbReference>
<comment type="caution">
    <text evidence="6">The sequence shown here is derived from an EMBL/GenBank/DDBJ whole genome shotgun (WGS) entry which is preliminary data.</text>
</comment>
<dbReference type="InterPro" id="IPR017972">
    <property type="entry name" value="Cyt_P450_CS"/>
</dbReference>
<dbReference type="PANTHER" id="PTHR46696">
    <property type="entry name" value="P450, PUTATIVE (EUROFUNG)-RELATED"/>
    <property type="match status" value="1"/>
</dbReference>
<dbReference type="AlphaFoldDB" id="D4CZY4"/>
<dbReference type="CDD" id="cd11030">
    <property type="entry name" value="CYP105-like"/>
    <property type="match status" value="1"/>
</dbReference>
<dbReference type="Proteomes" id="UP000008383">
    <property type="component" value="Unassembled WGS sequence"/>
</dbReference>
<keyword evidence="5" id="KW-0349">Heme</keyword>
<dbReference type="InterPro" id="IPR036396">
    <property type="entry name" value="Cyt_P450_sf"/>
</dbReference>
<dbReference type="GO" id="GO:0005506">
    <property type="term" value="F:iron ion binding"/>
    <property type="evidence" value="ECO:0007669"/>
    <property type="project" value="InterPro"/>
</dbReference>
<name>D4CZY4_TRIVH</name>
<evidence type="ECO:0000256" key="4">
    <source>
        <dbReference type="ARBA" id="ARBA00023004"/>
    </source>
</evidence>
<evidence type="ECO:0000256" key="1">
    <source>
        <dbReference type="ARBA" id="ARBA00010617"/>
    </source>
</evidence>